<accession>A0A7C9FQS2</accession>
<reference evidence="1" key="1">
    <citation type="journal article" date="2013" name="J. Plant Res.">
        <title>Effect of fungi and light on seed germination of three Opuntia species from semiarid lands of central Mexico.</title>
        <authorList>
            <person name="Delgado-Sanchez P."/>
            <person name="Jimenez-Bremont J.F."/>
            <person name="Guerrero-Gonzalez Mde L."/>
            <person name="Flores J."/>
        </authorList>
    </citation>
    <scope>NUCLEOTIDE SEQUENCE</scope>
    <source>
        <tissue evidence="1">Cladode</tissue>
    </source>
</reference>
<dbReference type="AlphaFoldDB" id="A0A7C9FQS2"/>
<evidence type="ECO:0000313" key="1">
    <source>
        <dbReference type="EMBL" id="MBA4680929.1"/>
    </source>
</evidence>
<name>A0A7C9FQS2_OPUST</name>
<reference evidence="1" key="2">
    <citation type="submission" date="2020-07" db="EMBL/GenBank/DDBJ databases">
        <authorList>
            <person name="Vera ALvarez R."/>
            <person name="Arias-Moreno D.M."/>
            <person name="Jimenez-Jacinto V."/>
            <person name="Jimenez-Bremont J.F."/>
            <person name="Swaminathan K."/>
            <person name="Moose S.P."/>
            <person name="Guerrero-Gonzalez M.L."/>
            <person name="Marino-Ramirez L."/>
            <person name="Landsman D."/>
            <person name="Rodriguez-Kessler M."/>
            <person name="Delgado-Sanchez P."/>
        </authorList>
    </citation>
    <scope>NUCLEOTIDE SEQUENCE</scope>
    <source>
        <tissue evidence="1">Cladode</tissue>
    </source>
</reference>
<protein>
    <submittedName>
        <fullName evidence="1">Uncharacterized protein</fullName>
    </submittedName>
</protein>
<sequence>MSEKSLHGKIMDGWGKIIKTYVSQTISRTTLINQRSMNVPNRAVDLPWIQIPCQTEKLSKPIHTMDRVQNPQPTAKSPSDLYSWGWYQKLGSKYAIFSFLRE</sequence>
<dbReference type="EMBL" id="GISG01288813">
    <property type="protein sequence ID" value="MBA4680929.1"/>
    <property type="molecule type" value="Transcribed_RNA"/>
</dbReference>
<organism evidence="1">
    <name type="scientific">Opuntia streptacantha</name>
    <name type="common">Prickly pear cactus</name>
    <name type="synonym">Opuntia cardona</name>
    <dbReference type="NCBI Taxonomy" id="393608"/>
    <lineage>
        <taxon>Eukaryota</taxon>
        <taxon>Viridiplantae</taxon>
        <taxon>Streptophyta</taxon>
        <taxon>Embryophyta</taxon>
        <taxon>Tracheophyta</taxon>
        <taxon>Spermatophyta</taxon>
        <taxon>Magnoliopsida</taxon>
        <taxon>eudicotyledons</taxon>
        <taxon>Gunneridae</taxon>
        <taxon>Pentapetalae</taxon>
        <taxon>Caryophyllales</taxon>
        <taxon>Cactineae</taxon>
        <taxon>Cactaceae</taxon>
        <taxon>Opuntioideae</taxon>
        <taxon>Opuntia</taxon>
    </lineage>
</organism>
<proteinExistence type="predicted"/>